<dbReference type="InParanoid" id="A0A059CBJ0"/>
<organism evidence="10">
    <name type="scientific">Eucalyptus grandis</name>
    <name type="common">Flooded gum</name>
    <dbReference type="NCBI Taxonomy" id="71139"/>
    <lineage>
        <taxon>Eukaryota</taxon>
        <taxon>Viridiplantae</taxon>
        <taxon>Streptophyta</taxon>
        <taxon>Embryophyta</taxon>
        <taxon>Tracheophyta</taxon>
        <taxon>Spermatophyta</taxon>
        <taxon>Magnoliopsida</taxon>
        <taxon>eudicotyledons</taxon>
        <taxon>Gunneridae</taxon>
        <taxon>Pentapetalae</taxon>
        <taxon>rosids</taxon>
        <taxon>malvids</taxon>
        <taxon>Myrtales</taxon>
        <taxon>Myrtaceae</taxon>
        <taxon>Myrtoideae</taxon>
        <taxon>Eucalypteae</taxon>
        <taxon>Eucalyptus</taxon>
    </lineage>
</organism>
<sequence>MSKGYSEGAWLWLWHANEAHDAIPRATTTLLAIAITALSFFCLSRRRKNATAPTLPGPRGLPFLGYLPFVGTDLYRKFAELAETYGPIYKLQLGSKLYVVVNSSSLAKEIVRDQDMTFANRDPNIAVTIATYGARDVVFSSLGPYWRNLRKLFVRHLMSNASLDACYDLRRQEVRKGLSELYRKSGVPVDIGEWAILILVNAVMAMLWGRTLTGEKRETMDAEFREVTAKMTVLLGSPNVSDFFPALAWFDLQGVERDMRRVHQWLDAFIQSVVDCATQERTIENFKQEEEESKRNDQKQDFLQIVLDMEMDLEDNQSPMDKDGTLKAILTDIVVGGTDTTSTMVEWAMTELMQNRDVMNKVVHELMEVVGEDEMVEEHHLPKLKYLNAVIKEALRLHPAGPLLLPRTPHASCVVGGYMIPKGSNVFLNVGYIQRDPKIWDRPLEFRPERFLEDPSEYDLSGNNFTYMPFGSGRRVCARLALAERMLPYILASLLHSFEWELPQGVELDLLEKFGLVVKKMKPLVAIPKPRLSSPELYMLS</sequence>
<feature type="transmembrane region" description="Helical" evidence="9">
    <location>
        <begin position="22"/>
        <end position="43"/>
    </location>
</feature>
<dbReference type="GO" id="GO:0020037">
    <property type="term" value="F:heme binding"/>
    <property type="evidence" value="ECO:0007669"/>
    <property type="project" value="InterPro"/>
</dbReference>
<keyword evidence="5" id="KW-0560">Oxidoreductase</keyword>
<feature type="binding site" description="axial binding residue" evidence="8">
    <location>
        <position position="477"/>
    </location>
    <ligand>
        <name>heme</name>
        <dbReference type="ChEBI" id="CHEBI:30413"/>
    </ligand>
    <ligandPart>
        <name>Fe</name>
        <dbReference type="ChEBI" id="CHEBI:18248"/>
    </ligandPart>
</feature>
<dbReference type="KEGG" id="egr:104442510"/>
<dbReference type="EMBL" id="KK198756">
    <property type="protein sequence ID" value="KCW75823.1"/>
    <property type="molecule type" value="Genomic_DNA"/>
</dbReference>
<keyword evidence="7" id="KW-0503">Monooxygenase</keyword>
<dbReference type="AlphaFoldDB" id="A0A059CBJ0"/>
<reference evidence="10" key="1">
    <citation type="submission" date="2013-07" db="EMBL/GenBank/DDBJ databases">
        <title>The genome of Eucalyptus grandis.</title>
        <authorList>
            <person name="Schmutz J."/>
            <person name="Hayes R."/>
            <person name="Myburg A."/>
            <person name="Tuskan G."/>
            <person name="Grattapaglia D."/>
            <person name="Rokhsar D.S."/>
        </authorList>
    </citation>
    <scope>NUCLEOTIDE SEQUENCE</scope>
    <source>
        <tissue evidence="10">Leaf extractions</tissue>
    </source>
</reference>
<dbReference type="OMA" id="HELLFKW"/>
<dbReference type="InterPro" id="IPR036396">
    <property type="entry name" value="Cyt_P450_sf"/>
</dbReference>
<comment type="cofactor">
    <cofactor evidence="1 8">
        <name>heme</name>
        <dbReference type="ChEBI" id="CHEBI:30413"/>
    </cofactor>
</comment>
<keyword evidence="9" id="KW-1133">Transmembrane helix</keyword>
<keyword evidence="4 8" id="KW-0479">Metal-binding</keyword>
<dbReference type="Gene3D" id="1.10.630.10">
    <property type="entry name" value="Cytochrome P450"/>
    <property type="match status" value="1"/>
</dbReference>
<name>A0A059CBJ0_EUCGR</name>
<dbReference type="Gramene" id="KCW75823">
    <property type="protein sequence ID" value="KCW75823"/>
    <property type="gene ID" value="EUGRSUZ_D00213"/>
</dbReference>
<dbReference type="SUPFAM" id="SSF48264">
    <property type="entry name" value="Cytochrome P450"/>
    <property type="match status" value="1"/>
</dbReference>
<evidence type="ECO:0008006" key="11">
    <source>
        <dbReference type="Google" id="ProtNLM"/>
    </source>
</evidence>
<evidence type="ECO:0000256" key="6">
    <source>
        <dbReference type="ARBA" id="ARBA00023004"/>
    </source>
</evidence>
<protein>
    <recommendedName>
        <fullName evidence="11">Cytochrome P450</fullName>
    </recommendedName>
</protein>
<dbReference type="PRINTS" id="PR00463">
    <property type="entry name" value="EP450I"/>
</dbReference>
<evidence type="ECO:0000313" key="10">
    <source>
        <dbReference type="EMBL" id="KCW75823.1"/>
    </source>
</evidence>
<dbReference type="Pfam" id="PF00067">
    <property type="entry name" value="p450"/>
    <property type="match status" value="1"/>
</dbReference>
<dbReference type="PRINTS" id="PR00385">
    <property type="entry name" value="P450"/>
</dbReference>
<evidence type="ECO:0000256" key="8">
    <source>
        <dbReference type="PIRSR" id="PIRSR602401-1"/>
    </source>
</evidence>
<dbReference type="FunFam" id="1.10.630.10:FF:000126">
    <property type="entry name" value="Predicted protein"/>
    <property type="match status" value="1"/>
</dbReference>
<proteinExistence type="inferred from homology"/>
<dbReference type="STRING" id="71139.A0A059CBJ0"/>
<dbReference type="OrthoDB" id="2789670at2759"/>
<dbReference type="GO" id="GO:0016705">
    <property type="term" value="F:oxidoreductase activity, acting on paired donors, with incorporation or reduction of molecular oxygen"/>
    <property type="evidence" value="ECO:0007669"/>
    <property type="project" value="InterPro"/>
</dbReference>
<accession>A0A059CBJ0</accession>
<dbReference type="PANTHER" id="PTHR47951:SF7">
    <property type="entry name" value="FLAVONOID 3',5'-HYDROXYLASE-LIKE ISOFORM X1"/>
    <property type="match status" value="1"/>
</dbReference>
<evidence type="ECO:0000256" key="2">
    <source>
        <dbReference type="ARBA" id="ARBA00010617"/>
    </source>
</evidence>
<dbReference type="GO" id="GO:0005506">
    <property type="term" value="F:iron ion binding"/>
    <property type="evidence" value="ECO:0007669"/>
    <property type="project" value="InterPro"/>
</dbReference>
<dbReference type="eggNOG" id="KOG0156">
    <property type="taxonomic scope" value="Eukaryota"/>
</dbReference>
<feature type="transmembrane region" description="Helical" evidence="9">
    <location>
        <begin position="191"/>
        <end position="209"/>
    </location>
</feature>
<dbReference type="InterPro" id="IPR002401">
    <property type="entry name" value="Cyt_P450_E_grp-I"/>
</dbReference>
<comment type="similarity">
    <text evidence="2">Belongs to the cytochrome P450 family.</text>
</comment>
<gene>
    <name evidence="10" type="ORF">EUGRSUZ_D00213</name>
</gene>
<keyword evidence="9" id="KW-0812">Transmembrane</keyword>
<evidence type="ECO:0000256" key="5">
    <source>
        <dbReference type="ARBA" id="ARBA00023002"/>
    </source>
</evidence>
<evidence type="ECO:0000256" key="1">
    <source>
        <dbReference type="ARBA" id="ARBA00001971"/>
    </source>
</evidence>
<evidence type="ECO:0000256" key="9">
    <source>
        <dbReference type="SAM" id="Phobius"/>
    </source>
</evidence>
<evidence type="ECO:0000256" key="4">
    <source>
        <dbReference type="ARBA" id="ARBA00022723"/>
    </source>
</evidence>
<dbReference type="PANTHER" id="PTHR47951">
    <property type="entry name" value="OS08G0547900 PROTEIN"/>
    <property type="match status" value="1"/>
</dbReference>
<keyword evidence="6 8" id="KW-0408">Iron</keyword>
<dbReference type="GO" id="GO:0004497">
    <property type="term" value="F:monooxygenase activity"/>
    <property type="evidence" value="ECO:0007669"/>
    <property type="project" value="UniProtKB-KW"/>
</dbReference>
<evidence type="ECO:0000256" key="7">
    <source>
        <dbReference type="ARBA" id="ARBA00023033"/>
    </source>
</evidence>
<evidence type="ECO:0000256" key="3">
    <source>
        <dbReference type="ARBA" id="ARBA00022617"/>
    </source>
</evidence>
<dbReference type="InterPro" id="IPR001128">
    <property type="entry name" value="Cyt_P450"/>
</dbReference>
<keyword evidence="3 8" id="KW-0349">Heme</keyword>
<keyword evidence="9" id="KW-0472">Membrane</keyword>